<dbReference type="EMBL" id="MZGT01000016">
    <property type="protein sequence ID" value="OPJ63676.1"/>
    <property type="molecule type" value="Genomic_DNA"/>
</dbReference>
<dbReference type="InterPro" id="IPR006521">
    <property type="entry name" value="Tail_protein_I"/>
</dbReference>
<dbReference type="AlphaFoldDB" id="A0A1V4IUS0"/>
<proteinExistence type="predicted"/>
<sequence length="187" mass="21284">MINIYEASVLNLLPPNLQSDPDMIAASKAVDNEFLLIVNEVRNCILLPNLDLLPSDVVDLLAWQMHVDFYDNTLDLDVKRQLVRNSNKWHKQKGTPQAVEELISTVFDSGQVNEWFNYGGEPYTFQVITTNESVTIDRAEQFIRALNSVKNERSWLDKVVIEIGDEMNLYLAAIVHTGDFITISEVT</sequence>
<reference evidence="1 2" key="1">
    <citation type="submission" date="2017-03" db="EMBL/GenBank/DDBJ databases">
        <title>Genome sequence of Clostridium chromiireducens DSM 23318.</title>
        <authorList>
            <person name="Poehlein A."/>
            <person name="Daniel R."/>
        </authorList>
    </citation>
    <scope>NUCLEOTIDE SEQUENCE [LARGE SCALE GENOMIC DNA]</scope>
    <source>
        <strain evidence="1 2">DSM 23318</strain>
    </source>
</reference>
<dbReference type="Pfam" id="PF09684">
    <property type="entry name" value="Tail_P2_I"/>
    <property type="match status" value="1"/>
</dbReference>
<dbReference type="RefSeq" id="WP_169896775.1">
    <property type="nucleotide sequence ID" value="NZ_MZGT01000016.1"/>
</dbReference>
<name>A0A1V4IUS0_9CLOT</name>
<dbReference type="Proteomes" id="UP000191056">
    <property type="component" value="Unassembled WGS sequence"/>
</dbReference>
<evidence type="ECO:0000313" key="1">
    <source>
        <dbReference type="EMBL" id="OPJ63676.1"/>
    </source>
</evidence>
<protein>
    <submittedName>
        <fullName evidence="1">Phage tail protein</fullName>
    </submittedName>
</protein>
<dbReference type="NCBIfam" id="TIGR01634">
    <property type="entry name" value="tail_P2_I"/>
    <property type="match status" value="1"/>
</dbReference>
<gene>
    <name evidence="1" type="ORF">CLCHR_14910</name>
</gene>
<comment type="caution">
    <text evidence="1">The sequence shown here is derived from an EMBL/GenBank/DDBJ whole genome shotgun (WGS) entry which is preliminary data.</text>
</comment>
<organism evidence="1 2">
    <name type="scientific">Clostridium chromiireducens</name>
    <dbReference type="NCBI Taxonomy" id="225345"/>
    <lineage>
        <taxon>Bacteria</taxon>
        <taxon>Bacillati</taxon>
        <taxon>Bacillota</taxon>
        <taxon>Clostridia</taxon>
        <taxon>Eubacteriales</taxon>
        <taxon>Clostridiaceae</taxon>
        <taxon>Clostridium</taxon>
    </lineage>
</organism>
<evidence type="ECO:0000313" key="2">
    <source>
        <dbReference type="Proteomes" id="UP000191056"/>
    </source>
</evidence>
<dbReference type="STRING" id="225345.CLCHR_14910"/>
<accession>A0A1V4IUS0</accession>
<keyword evidence="2" id="KW-1185">Reference proteome</keyword>